<evidence type="ECO:0000313" key="6">
    <source>
        <dbReference type="EMBL" id="CAK7209775.1"/>
    </source>
</evidence>
<accession>A0ABP0ARB1</accession>
<keyword evidence="7" id="KW-1185">Reference proteome</keyword>
<feature type="compositionally biased region" description="Low complexity" evidence="4">
    <location>
        <begin position="28"/>
        <end position="39"/>
    </location>
</feature>
<dbReference type="PANTHER" id="PTHR46498">
    <property type="entry name" value="GTP-BINDING PROTEIN 8"/>
    <property type="match status" value="1"/>
</dbReference>
<feature type="compositionally biased region" description="Low complexity" evidence="4">
    <location>
        <begin position="60"/>
        <end position="70"/>
    </location>
</feature>
<feature type="region of interest" description="Disordered" evidence="4">
    <location>
        <begin position="626"/>
        <end position="681"/>
    </location>
</feature>
<dbReference type="PANTHER" id="PTHR46498:SF1">
    <property type="entry name" value="GTP-BINDING PROTEIN 8"/>
    <property type="match status" value="1"/>
</dbReference>
<protein>
    <recommendedName>
        <fullName evidence="5">EngB-type G domain-containing protein</fullName>
    </recommendedName>
</protein>
<evidence type="ECO:0000256" key="4">
    <source>
        <dbReference type="SAM" id="MobiDB-lite"/>
    </source>
</evidence>
<evidence type="ECO:0000256" key="2">
    <source>
        <dbReference type="ARBA" id="ARBA00022842"/>
    </source>
</evidence>
<keyword evidence="1" id="KW-0547">Nucleotide-binding</keyword>
<feature type="compositionally biased region" description="Low complexity" evidence="4">
    <location>
        <begin position="77"/>
        <end position="114"/>
    </location>
</feature>
<evidence type="ECO:0000259" key="5">
    <source>
        <dbReference type="PROSITE" id="PS51706"/>
    </source>
</evidence>
<dbReference type="EMBL" id="CAWUHB010000002">
    <property type="protein sequence ID" value="CAK7209775.1"/>
    <property type="molecule type" value="Genomic_DNA"/>
</dbReference>
<dbReference type="PROSITE" id="PS51706">
    <property type="entry name" value="G_ENGB"/>
    <property type="match status" value="1"/>
</dbReference>
<keyword evidence="2" id="KW-0460">Magnesium</keyword>
<dbReference type="Proteomes" id="UP001642405">
    <property type="component" value="Unassembled WGS sequence"/>
</dbReference>
<dbReference type="InterPro" id="IPR052279">
    <property type="entry name" value="EngB_GTPase"/>
</dbReference>
<dbReference type="InterPro" id="IPR000795">
    <property type="entry name" value="T_Tr_GTP-bd_dom"/>
</dbReference>
<feature type="region of interest" description="Disordered" evidence="4">
    <location>
        <begin position="315"/>
        <end position="352"/>
    </location>
</feature>
<dbReference type="InterPro" id="IPR027417">
    <property type="entry name" value="P-loop_NTPase"/>
</dbReference>
<dbReference type="Pfam" id="PF00009">
    <property type="entry name" value="GTP_EFTU"/>
    <property type="match status" value="1"/>
</dbReference>
<organism evidence="6 7">
    <name type="scientific">Sporothrix curviconia</name>
    <dbReference type="NCBI Taxonomy" id="1260050"/>
    <lineage>
        <taxon>Eukaryota</taxon>
        <taxon>Fungi</taxon>
        <taxon>Dikarya</taxon>
        <taxon>Ascomycota</taxon>
        <taxon>Pezizomycotina</taxon>
        <taxon>Sordariomycetes</taxon>
        <taxon>Sordariomycetidae</taxon>
        <taxon>Ophiostomatales</taxon>
        <taxon>Ophiostomataceae</taxon>
        <taxon>Sporothrix</taxon>
    </lineage>
</organism>
<name>A0ABP0ARB1_9PEZI</name>
<evidence type="ECO:0000256" key="1">
    <source>
        <dbReference type="ARBA" id="ARBA00022741"/>
    </source>
</evidence>
<reference evidence="6 7" key="1">
    <citation type="submission" date="2024-01" db="EMBL/GenBank/DDBJ databases">
        <authorList>
            <person name="Allen C."/>
            <person name="Tagirdzhanova G."/>
        </authorList>
    </citation>
    <scope>NUCLEOTIDE SEQUENCE [LARGE SCALE GENOMIC DNA]</scope>
</reference>
<evidence type="ECO:0000256" key="3">
    <source>
        <dbReference type="ARBA" id="ARBA00023134"/>
    </source>
</evidence>
<dbReference type="InterPro" id="IPR030393">
    <property type="entry name" value="G_ENGB_dom"/>
</dbReference>
<proteinExistence type="predicted"/>
<gene>
    <name evidence="6" type="ORF">SCUCBS95973_000555</name>
</gene>
<dbReference type="SUPFAM" id="SSF52540">
    <property type="entry name" value="P-loop containing nucleoside triphosphate hydrolases"/>
    <property type="match status" value="1"/>
</dbReference>
<sequence length="681" mass="71543">MQKRGWHSSVVALSPQLRQAVAEIIARPAASTSPTAPGGRRALSTSCSRLAMAQRSAVRPKQAAARSQKPAPKPSKPSKQSKPPKLSKLSPKAASSKPSSRNAAKLAKTAPKAASPVAQAKARPSKARAPLPLAPSDHIRALSFLPPLHTPKTPTSPPPPSAAAIETTTADDEVEAAAKAAVAEAVAEAAAAAAASVRLGPTPTTAALDRASSLFMRPEPQFLYSAPRFLNLPVNTRMPEICILGRSNVGKSTLLNALAGLESGGKAGHSHGARPGRFGLAITSARAGCTKMMNGYGFGPPLRASQQQVFERVLEKEEADADKKTKRAEASPVSTSNLSRSQKRALAPGEPSPAHSLVIIDMPGYGFMSKSEWGTEITKYLERRATLRGAILLVDAVAGLKDGDRHALAMLRDANIRTVVILTKADKLLPPRLLRMPAAVAAAKQEERALTSSSSFYSSSSASSASLLASPEPAFKSGASEGEQALRTSCLRVWKTLRRIERASFGTVPWMEGQGWSPEIVVTGAGDPRGGGFGVAGARLAICRVAGLIPQHGVVERTTSLASTKKQKKAAIARGETVGDGCLGASAAAPSSTVVPFDQIQWSETATEATIDQSAELRYIEQQEEARQQRKLRSQHRIPTQTANRGGQPAAEVEEAPSPLKASAAGPRAASAGGRRRPWKR</sequence>
<keyword evidence="3" id="KW-0342">GTP-binding</keyword>
<comment type="caution">
    <text evidence="6">The sequence shown here is derived from an EMBL/GenBank/DDBJ whole genome shotgun (WGS) entry which is preliminary data.</text>
</comment>
<feature type="compositionally biased region" description="Basic and acidic residues" evidence="4">
    <location>
        <begin position="315"/>
        <end position="329"/>
    </location>
</feature>
<feature type="region of interest" description="Disordered" evidence="4">
    <location>
        <begin position="145"/>
        <end position="164"/>
    </location>
</feature>
<evidence type="ECO:0000313" key="7">
    <source>
        <dbReference type="Proteomes" id="UP001642405"/>
    </source>
</evidence>
<dbReference type="Gene3D" id="3.40.50.300">
    <property type="entry name" value="P-loop containing nucleotide triphosphate hydrolases"/>
    <property type="match status" value="1"/>
</dbReference>
<feature type="domain" description="EngB-type G" evidence="5">
    <location>
        <begin position="237"/>
        <end position="463"/>
    </location>
</feature>
<feature type="compositionally biased region" description="Low complexity" evidence="4">
    <location>
        <begin position="662"/>
        <end position="673"/>
    </location>
</feature>
<feature type="region of interest" description="Disordered" evidence="4">
    <location>
        <begin position="27"/>
        <end position="132"/>
    </location>
</feature>